<feature type="region of interest" description="Disordered" evidence="7">
    <location>
        <begin position="1300"/>
        <end position="1348"/>
    </location>
</feature>
<dbReference type="CDD" id="cd19941">
    <property type="entry name" value="TIL"/>
    <property type="match status" value="3"/>
</dbReference>
<sequence length="1973" mass="212404">MSGSYSCSIDHLGRMSCTPSCMDGFEFETPPAAEYVCEEGTWSPPGPYPNCVFAGQKCEKIPPPFWGSYHCQTDHTGTERCYPSCMEGYEFESPPAAEYVCVNGQFSPPGPYPNCRKSEALDQNVSAPACPKLVPPVHGSSSCRTDQLGIQTCVPACNAGYRFPTPPAAEYICLNGYWAPPGPIPDCVRDTVTTTTVKPATTAAPPAVNSGLTNIGNECLGDTLCGDRVTCSAWGDPHYTTFDGKRFNFQGNCKYVLSRGMDFQVSARNVHRRGNTRVSFVDAVEFELYGNMITITQGKEVYVNGVKWSLPICLNSLASITQQGNNIVIDTALCVTVTYDGNHRVTVELPPELAWTVGGLCGNANGNQGDDLIKPDMTPVTDPVEFGNSWTALDDVSCPALQADQQFDITQADQAFVQELESQQFCGHLQDTNSLFSACFAAVEPTEYVETCVYDMAASGSTSEHSLMCENFEEYVRVCAAAGVHIDGWREQTGCDLQCPPNAHYSYSTSACQDSCRTPTASSTCGLPNVEGCECDTGYIWSGMTCVEPRDCGCLHEGNYHTLGEVWGTEDGRQCECLPNWQVSCAPMSCLPGAEWGLQDGVYGCHLIATTTIKPTTTTTQTPKPTTTTTQTPKPTTTPTPTTTPAAAPTAACEMQADIVFVVDGSASIPAIEFEKVKTFLNNVVGHFDISPTATQVGVVQYSSSPQQEFALNAHSSLLSLQQAISNIAVISRGTSTGSALTFARDQALTAANGARPGVPKIVVVVTDGRSGDDVILPSQNLHNDGVITFAIGVTESINYQELSAIAGRPDHISTVFDFDALEDIMEPLSSQLCEVETTTLKPTTTTTQTPKPTTTTTQTPKPTTTPTPPSLPTPAQQTTTLKPVTPQEDAPMSNDVVNIGNECLGDVFCGDRVTCSARGDPHYITFDGKRFNFQGNCKYVLSRGKDFTIAARNYNRRNNMRVSFVDEVEFTLYGSTITITRDKEVFVNGVKWALPCCIGGFASITQQGNYIVIDTVLCITVKFGANHHVIVELPAHLAGLVHGMCGNANGIQGDDLVKPDTTPATDAVEFGNSWVAPDDMMSCPTVLADQQFDITQADQAFVQELESQQFCGHLQDTNSLFSACFAAVEPTDFIEDCVYDMAASGNTRDTTLMCDDFEGYVQECAAAGIHLEGWREQTGCALQCPPNAHYSYSTSACQDSCRTPTASSTCGLPNVEGCECDPGYIWSGMTCVEPKDCGCLHEGNYHALGEQWGTEDGQFCECQPNFQANCAPMSCLPGAEWSLQDGVYGCHQVPTLQPITTTTQTPKPTTTTTQTPKPTTTPTPPTLPTPAQQTTTLKPVTPQEDAPMSNDVVNIGNECLGDVFCGDRVTCSARGDPHYNTFDGKRFNFQGNCKYVLSRGKDFTIAARNYNRRNNMRVSFVDEVEFTLYGSTITITRDKEVFVNGVKWALPCCIGGFASITQQGNYIVIDTILCITVKFGANHHVIVELPAHLAGLVHGMCGNANGIQGDDLVKPDTTPATDAVEFGNSWVAPDDMMSCPTVLADQQFDITQADQAFVQELESQQFCGHLQDTNSPFSACFAAVEPVAFIEDCVYDMAASGNNRDTTLMCDDFEGYVQECAAAGIHLEGWREQTGCALQCPPNAHYSYSTSACQDSCRTPTASSTCGLPNVEGCECDPGYIWSGMTCVEPKDCGCLHEGNYHALGEQWGTEDGQHCECQPNFQAICAPMSCLPGAEWSLQDGVYGCHQVPTLKPTTTTTQTPKPTTTPTPPPSTAACEMQADIVFVVDGSASIPAYEFEKVKTFLNNVVGHFDIGPTATQVGVVQYSSSPQQEFALNAHSSLASLQQAISNIAVISRGTSTGSALTFARDQALTAANGARPGVPKIVVVVTDGRSGDDVILPSQNLHNDGVITFAIGVTESINYQELSAIAGRPDHVSTVFDFDALEDIMEPISSQLCEGSISWYFFPCLDK</sequence>
<dbReference type="PROSITE" id="PS51233">
    <property type="entry name" value="VWFD"/>
    <property type="match status" value="3"/>
</dbReference>
<evidence type="ECO:0000256" key="3">
    <source>
        <dbReference type="ARBA" id="ARBA00022729"/>
    </source>
</evidence>
<feature type="compositionally biased region" description="Pro residues" evidence="7">
    <location>
        <begin position="1320"/>
        <end position="1329"/>
    </location>
</feature>
<dbReference type="GO" id="GO:0005201">
    <property type="term" value="F:extracellular matrix structural constituent"/>
    <property type="evidence" value="ECO:0000318"/>
    <property type="project" value="GO_Central"/>
</dbReference>
<feature type="domain" description="VWFD" evidence="9">
    <location>
        <begin position="1370"/>
        <end position="1541"/>
    </location>
</feature>
<dbReference type="SMART" id="SM00832">
    <property type="entry name" value="C8"/>
    <property type="match status" value="3"/>
</dbReference>
<dbReference type="SMART" id="SM00327">
    <property type="entry name" value="VWA"/>
    <property type="match status" value="2"/>
</dbReference>
<dbReference type="InterPro" id="IPR014853">
    <property type="entry name" value="VWF/SSPO/ZAN-like_Cys-rich_dom"/>
</dbReference>
<dbReference type="PANTHER" id="PTHR11339">
    <property type="entry name" value="EXTRACELLULAR MATRIX GLYCOPROTEIN RELATED"/>
    <property type="match status" value="1"/>
</dbReference>
<dbReference type="RefSeq" id="XP_035659280.1">
    <property type="nucleotide sequence ID" value="XM_035803387.1"/>
</dbReference>
<keyword evidence="3" id="KW-0732">Signal</keyword>
<dbReference type="Pfam" id="PF00094">
    <property type="entry name" value="VWD"/>
    <property type="match status" value="3"/>
</dbReference>
<reference evidence="10" key="1">
    <citation type="journal article" date="2020" name="Nat. Ecol. Evol.">
        <title>Deeply conserved synteny resolves early events in vertebrate evolution.</title>
        <authorList>
            <person name="Simakov O."/>
            <person name="Marletaz F."/>
            <person name="Yue J.X."/>
            <person name="O'Connell B."/>
            <person name="Jenkins J."/>
            <person name="Brandt A."/>
            <person name="Calef R."/>
            <person name="Tung C.H."/>
            <person name="Huang T.K."/>
            <person name="Schmutz J."/>
            <person name="Satoh N."/>
            <person name="Yu J.K."/>
            <person name="Putnam N.H."/>
            <person name="Green R.E."/>
            <person name="Rokhsar D.S."/>
        </authorList>
    </citation>
    <scope>NUCLEOTIDE SEQUENCE [LARGE SCALE GENOMIC DNA]</scope>
    <source>
        <strain evidence="10">S238N-H82</strain>
    </source>
</reference>
<dbReference type="SUPFAM" id="SSF57567">
    <property type="entry name" value="Serine protease inhibitors"/>
    <property type="match status" value="3"/>
</dbReference>
<keyword evidence="5" id="KW-1015">Disulfide bond</keyword>
<dbReference type="Gene3D" id="2.10.25.10">
    <property type="entry name" value="Laminin"/>
    <property type="match status" value="3"/>
</dbReference>
<feature type="domain" description="VWFA" evidence="8">
    <location>
        <begin position="1783"/>
        <end position="1954"/>
    </location>
</feature>
<evidence type="ECO:0000256" key="2">
    <source>
        <dbReference type="ARBA" id="ARBA00022525"/>
    </source>
</evidence>
<feature type="compositionally biased region" description="Low complexity" evidence="7">
    <location>
        <begin position="874"/>
        <end position="884"/>
    </location>
</feature>
<dbReference type="Gene3D" id="3.40.50.410">
    <property type="entry name" value="von Willebrand factor, type A domain"/>
    <property type="match status" value="2"/>
</dbReference>
<feature type="region of interest" description="Disordered" evidence="7">
    <location>
        <begin position="838"/>
        <end position="892"/>
    </location>
</feature>
<dbReference type="OrthoDB" id="10053162at2759"/>
<dbReference type="KEGG" id="bfo:118404319"/>
<feature type="compositionally biased region" description="Low complexity" evidence="7">
    <location>
        <begin position="838"/>
        <end position="863"/>
    </location>
</feature>
<dbReference type="SUPFAM" id="SSF53300">
    <property type="entry name" value="vWA-like"/>
    <property type="match status" value="2"/>
</dbReference>
<feature type="domain" description="VWFA" evidence="8">
    <location>
        <begin position="658"/>
        <end position="829"/>
    </location>
</feature>
<evidence type="ECO:0000256" key="7">
    <source>
        <dbReference type="SAM" id="MobiDB-lite"/>
    </source>
</evidence>
<evidence type="ECO:0000313" key="11">
    <source>
        <dbReference type="RefSeq" id="XP_035659280.1"/>
    </source>
</evidence>
<dbReference type="PANTHER" id="PTHR11339:SF373">
    <property type="entry name" value="VWFD DOMAIN-CONTAINING PROTEIN"/>
    <property type="match status" value="1"/>
</dbReference>
<dbReference type="FunFam" id="3.40.50.410:FF:000004">
    <property type="entry name" value="collagen alpha-6(VI) chain"/>
    <property type="match status" value="2"/>
</dbReference>
<evidence type="ECO:0000256" key="5">
    <source>
        <dbReference type="ARBA" id="ARBA00023157"/>
    </source>
</evidence>
<evidence type="ECO:0000256" key="4">
    <source>
        <dbReference type="ARBA" id="ARBA00022737"/>
    </source>
</evidence>
<dbReference type="FunFam" id="2.10.25.10:FF:000055">
    <property type="entry name" value="alpha-tectorin isoform X1"/>
    <property type="match status" value="3"/>
</dbReference>
<dbReference type="InterPro" id="IPR002919">
    <property type="entry name" value="TIL_dom"/>
</dbReference>
<name>A0A9J7HJ86_BRAFL</name>
<feature type="compositionally biased region" description="Pro residues" evidence="7">
    <location>
        <begin position="864"/>
        <end position="873"/>
    </location>
</feature>
<dbReference type="InterPro" id="IPR036084">
    <property type="entry name" value="Ser_inhib-like_sf"/>
</dbReference>
<feature type="region of interest" description="Disordered" evidence="7">
    <location>
        <begin position="1755"/>
        <end position="1774"/>
    </location>
</feature>
<accession>A0A9J7HJ86</accession>
<dbReference type="GO" id="GO:0031012">
    <property type="term" value="C:extracellular matrix"/>
    <property type="evidence" value="ECO:0000318"/>
    <property type="project" value="GO_Central"/>
</dbReference>
<dbReference type="Pfam" id="PF01826">
    <property type="entry name" value="TIL"/>
    <property type="match status" value="3"/>
</dbReference>
<evidence type="ECO:0000256" key="6">
    <source>
        <dbReference type="ARBA" id="ARBA00023180"/>
    </source>
</evidence>
<dbReference type="PROSITE" id="PS50234">
    <property type="entry name" value="VWFA"/>
    <property type="match status" value="2"/>
</dbReference>
<proteinExistence type="predicted"/>
<comment type="subcellular location">
    <subcellularLocation>
        <location evidence="1">Secreted</location>
    </subcellularLocation>
</comment>
<evidence type="ECO:0000259" key="8">
    <source>
        <dbReference type="PROSITE" id="PS50234"/>
    </source>
</evidence>
<protein>
    <submittedName>
        <fullName evidence="11">IgGFc-binding protein-like</fullName>
    </submittedName>
</protein>
<feature type="compositionally biased region" description="Low complexity" evidence="7">
    <location>
        <begin position="1330"/>
        <end position="1340"/>
    </location>
</feature>
<feature type="compositionally biased region" description="Low complexity" evidence="7">
    <location>
        <begin position="1755"/>
        <end position="1765"/>
    </location>
</feature>
<evidence type="ECO:0000313" key="10">
    <source>
        <dbReference type="Proteomes" id="UP000001554"/>
    </source>
</evidence>
<feature type="region of interest" description="Disordered" evidence="7">
    <location>
        <begin position="616"/>
        <end position="647"/>
    </location>
</feature>
<dbReference type="InterPro" id="IPR036465">
    <property type="entry name" value="vWFA_dom_sf"/>
</dbReference>
<gene>
    <name evidence="11" type="primary">LOC118404319</name>
</gene>
<keyword evidence="10" id="KW-1185">Reference proteome</keyword>
<dbReference type="GO" id="GO:0005615">
    <property type="term" value="C:extracellular space"/>
    <property type="evidence" value="ECO:0000318"/>
    <property type="project" value="GO_Central"/>
</dbReference>
<evidence type="ECO:0000259" key="9">
    <source>
        <dbReference type="PROSITE" id="PS51233"/>
    </source>
</evidence>
<keyword evidence="4" id="KW-0677">Repeat</keyword>
<dbReference type="InterPro" id="IPR001846">
    <property type="entry name" value="VWF_type-D"/>
</dbReference>
<dbReference type="CDD" id="cd01472">
    <property type="entry name" value="vWA_collagen"/>
    <property type="match status" value="2"/>
</dbReference>
<dbReference type="Pfam" id="PF00092">
    <property type="entry name" value="VWA"/>
    <property type="match status" value="2"/>
</dbReference>
<feature type="compositionally biased region" description="Low complexity" evidence="7">
    <location>
        <begin position="1300"/>
        <end position="1319"/>
    </location>
</feature>
<reference evidence="11" key="2">
    <citation type="submission" date="2025-08" db="UniProtKB">
        <authorList>
            <consortium name="RefSeq"/>
        </authorList>
    </citation>
    <scope>IDENTIFICATION</scope>
    <source>
        <strain evidence="11">S238N-H82</strain>
        <tissue evidence="11">Testes</tissue>
    </source>
</reference>
<dbReference type="GeneID" id="118404319"/>
<dbReference type="InterPro" id="IPR002035">
    <property type="entry name" value="VWF_A"/>
</dbReference>
<keyword evidence="6" id="KW-0325">Glycoprotein</keyword>
<dbReference type="Proteomes" id="UP000001554">
    <property type="component" value="Chromosome 17"/>
</dbReference>
<keyword evidence="2" id="KW-0964">Secreted</keyword>
<dbReference type="InterPro" id="IPR050780">
    <property type="entry name" value="Mucin_vWF_Thrombospondin_sf"/>
</dbReference>
<organism evidence="10 11">
    <name type="scientific">Branchiostoma floridae</name>
    <name type="common">Florida lancelet</name>
    <name type="synonym">Amphioxus</name>
    <dbReference type="NCBI Taxonomy" id="7739"/>
    <lineage>
        <taxon>Eukaryota</taxon>
        <taxon>Metazoa</taxon>
        <taxon>Chordata</taxon>
        <taxon>Cephalochordata</taxon>
        <taxon>Leptocardii</taxon>
        <taxon>Amphioxiformes</taxon>
        <taxon>Branchiostomatidae</taxon>
        <taxon>Branchiostoma</taxon>
    </lineage>
</organism>
<feature type="domain" description="VWFD" evidence="9">
    <location>
        <begin position="229"/>
        <end position="399"/>
    </location>
</feature>
<dbReference type="Pfam" id="PF08742">
    <property type="entry name" value="C8"/>
    <property type="match status" value="3"/>
</dbReference>
<feature type="domain" description="VWFD" evidence="9">
    <location>
        <begin position="914"/>
        <end position="1085"/>
    </location>
</feature>
<evidence type="ECO:0000256" key="1">
    <source>
        <dbReference type="ARBA" id="ARBA00004613"/>
    </source>
</evidence>
<dbReference type="SMART" id="SM00216">
    <property type="entry name" value="VWD"/>
    <property type="match status" value="3"/>
</dbReference>
<dbReference type="PRINTS" id="PR00453">
    <property type="entry name" value="VWFADOMAIN"/>
</dbReference>